<sequence length="186" mass="21299">MIAVLLFIIGFQFIYETPENISTETNIQSMEGGNFLRFVFIGSSSCVYSNSEETHNMVIELKEYFKKLANKNDLKFLTTGISKDIHAEVGTKYLQKTKPYDEIIAGASWYNLGISHYVWDVIQGEAATPQIVITKTKYKKSSTDASITRKEDLLHRSVGIQDIRFLHRLSKKSKNKEIQEMFNNSL</sequence>
<evidence type="ECO:0000313" key="1">
    <source>
        <dbReference type="EMBL" id="NGP87740.1"/>
    </source>
</evidence>
<proteinExistence type="predicted"/>
<comment type="caution">
    <text evidence="1">The sequence shown here is derived from an EMBL/GenBank/DDBJ whole genome shotgun (WGS) entry which is preliminary data.</text>
</comment>
<keyword evidence="2" id="KW-1185">Reference proteome</keyword>
<name>A0A6M1TGG1_9BACT</name>
<gene>
    <name evidence="1" type="ORF">G3569_05185</name>
</gene>
<organism evidence="1 2">
    <name type="scientific">Fodinibius halophilus</name>
    <dbReference type="NCBI Taxonomy" id="1736908"/>
    <lineage>
        <taxon>Bacteria</taxon>
        <taxon>Pseudomonadati</taxon>
        <taxon>Balneolota</taxon>
        <taxon>Balneolia</taxon>
        <taxon>Balneolales</taxon>
        <taxon>Balneolaceae</taxon>
        <taxon>Fodinibius</taxon>
    </lineage>
</organism>
<reference evidence="1 2" key="1">
    <citation type="submission" date="2020-02" db="EMBL/GenBank/DDBJ databases">
        <title>Aliifodinibius halophilus 2W32, complete genome.</title>
        <authorList>
            <person name="Li Y."/>
            <person name="Wu S."/>
        </authorList>
    </citation>
    <scope>NUCLEOTIDE SEQUENCE [LARGE SCALE GENOMIC DNA]</scope>
    <source>
        <strain evidence="1 2">2W32</strain>
    </source>
</reference>
<accession>A0A6M1TGG1</accession>
<dbReference type="RefSeq" id="WP_165266778.1">
    <property type="nucleotide sequence ID" value="NZ_JAALLS010000005.1"/>
</dbReference>
<evidence type="ECO:0000313" key="2">
    <source>
        <dbReference type="Proteomes" id="UP000479132"/>
    </source>
</evidence>
<dbReference type="EMBL" id="JAALLS010000005">
    <property type="protein sequence ID" value="NGP87740.1"/>
    <property type="molecule type" value="Genomic_DNA"/>
</dbReference>
<dbReference type="AlphaFoldDB" id="A0A6M1TGG1"/>
<dbReference type="Proteomes" id="UP000479132">
    <property type="component" value="Unassembled WGS sequence"/>
</dbReference>
<protein>
    <submittedName>
        <fullName evidence="1">Uncharacterized protein</fullName>
    </submittedName>
</protein>